<dbReference type="KEGG" id="sgrg:L0C25_09335"/>
<dbReference type="Gene3D" id="3.40.640.10">
    <property type="entry name" value="Type I PLP-dependent aspartate aminotransferase-like (Major domain)"/>
    <property type="match status" value="1"/>
</dbReference>
<gene>
    <name evidence="3" type="ORF">L0C25_09335</name>
</gene>
<dbReference type="EMBL" id="CP094970">
    <property type="protein sequence ID" value="UYM07257.1"/>
    <property type="molecule type" value="Genomic_DNA"/>
</dbReference>
<dbReference type="Pfam" id="PF00155">
    <property type="entry name" value="Aminotran_1_2"/>
    <property type="match status" value="1"/>
</dbReference>
<dbReference type="EC" id="2.6.1.-" evidence="1"/>
<keyword evidence="1" id="KW-0808">Transferase</keyword>
<evidence type="ECO:0000259" key="2">
    <source>
        <dbReference type="Pfam" id="PF00155"/>
    </source>
</evidence>
<organism evidence="3 4">
    <name type="scientific">Solicola gregarius</name>
    <dbReference type="NCBI Taxonomy" id="2908642"/>
    <lineage>
        <taxon>Bacteria</taxon>
        <taxon>Bacillati</taxon>
        <taxon>Actinomycetota</taxon>
        <taxon>Actinomycetes</taxon>
        <taxon>Propionibacteriales</taxon>
        <taxon>Nocardioidaceae</taxon>
        <taxon>Solicola</taxon>
    </lineage>
</organism>
<dbReference type="InterPro" id="IPR015424">
    <property type="entry name" value="PyrdxlP-dep_Trfase"/>
</dbReference>
<keyword evidence="4" id="KW-1185">Reference proteome</keyword>
<evidence type="ECO:0000313" key="4">
    <source>
        <dbReference type="Proteomes" id="UP001164390"/>
    </source>
</evidence>
<dbReference type="GO" id="GO:0008483">
    <property type="term" value="F:transaminase activity"/>
    <property type="evidence" value="ECO:0007669"/>
    <property type="project" value="UniProtKB-KW"/>
</dbReference>
<dbReference type="Proteomes" id="UP001164390">
    <property type="component" value="Chromosome"/>
</dbReference>
<dbReference type="AlphaFoldDB" id="A0AA46YM23"/>
<dbReference type="PANTHER" id="PTHR43510:SF1">
    <property type="entry name" value="AMINOTRANSFERASE FUNCTION, HYPOTHETICAL (EUROFUNG)"/>
    <property type="match status" value="1"/>
</dbReference>
<feature type="domain" description="Aminotransferase class I/classII large" evidence="2">
    <location>
        <begin position="48"/>
        <end position="351"/>
    </location>
</feature>
<keyword evidence="1 3" id="KW-0032">Aminotransferase</keyword>
<dbReference type="PANTHER" id="PTHR43510">
    <property type="entry name" value="AMINOTRANSFERASE FUNCTION, HYPOTHETICAL (EUROFUNG)"/>
    <property type="match status" value="1"/>
</dbReference>
<dbReference type="InterPro" id="IPR015422">
    <property type="entry name" value="PyrdxlP-dep_Trfase_small"/>
</dbReference>
<evidence type="ECO:0000313" key="3">
    <source>
        <dbReference type="EMBL" id="UYM07257.1"/>
    </source>
</evidence>
<accession>A0AA46YM23</accession>
<sequence>MFQRFELENWQSAYEQTVRFNLADSTLEPVRLGELLDDPGDLDELLGTALYYPEVNGERALREVIAGLYPDVGADDVLVTVGASEANAAVVDVLCGPGDDVIVMQPGYQQVWGLATNNGCNVREFPLDPDDGWRPDLDALESLAGTTTKLIYVCNPNNPSGYVLTEEEIARIVAIAERYGAWILADEVYQGSERAARKHAATFVGRYDKVIGVNSMSKTYGLSGLRIGWAIARPDMIEQLWRRHEYAVIATGRIDNALARLALSEPRRGGLLKRNREAMNRGWDVLRAWAADNADVVTVHEPEATGLAFVRYHLELSSVEVGHAIREGASVLVCPGVFFGIEGHLRINFGFGVDYVRAALAATTPVLQGLAGR</sequence>
<dbReference type="InterPro" id="IPR015421">
    <property type="entry name" value="PyrdxlP-dep_Trfase_major"/>
</dbReference>
<evidence type="ECO:0000256" key="1">
    <source>
        <dbReference type="RuleBase" id="RU000481"/>
    </source>
</evidence>
<dbReference type="CDD" id="cd00609">
    <property type="entry name" value="AAT_like"/>
    <property type="match status" value="1"/>
</dbReference>
<protein>
    <recommendedName>
        <fullName evidence="1">Aminotransferase</fullName>
        <ecNumber evidence="1">2.6.1.-</ecNumber>
    </recommendedName>
</protein>
<dbReference type="Gene3D" id="3.90.1150.10">
    <property type="entry name" value="Aspartate Aminotransferase, domain 1"/>
    <property type="match status" value="1"/>
</dbReference>
<dbReference type="SUPFAM" id="SSF53383">
    <property type="entry name" value="PLP-dependent transferases"/>
    <property type="match status" value="1"/>
</dbReference>
<dbReference type="InterPro" id="IPR004839">
    <property type="entry name" value="Aminotransferase_I/II_large"/>
</dbReference>
<proteinExistence type="inferred from homology"/>
<dbReference type="InterPro" id="IPR004838">
    <property type="entry name" value="NHTrfase_class1_PyrdxlP-BS"/>
</dbReference>
<comment type="similarity">
    <text evidence="1">Belongs to the class-I pyridoxal-phosphate-dependent aminotransferase family.</text>
</comment>
<dbReference type="RefSeq" id="WP_271636217.1">
    <property type="nucleotide sequence ID" value="NZ_CP094970.1"/>
</dbReference>
<comment type="cofactor">
    <cofactor evidence="1">
        <name>pyridoxal 5'-phosphate</name>
        <dbReference type="ChEBI" id="CHEBI:597326"/>
    </cofactor>
</comment>
<reference evidence="3" key="1">
    <citation type="submission" date="2022-01" db="EMBL/GenBank/DDBJ databases">
        <title>Nocardioidaceae gen. sp. A5X3R13.</title>
        <authorList>
            <person name="Lopez Marin M.A."/>
            <person name="Uhlik O."/>
        </authorList>
    </citation>
    <scope>NUCLEOTIDE SEQUENCE</scope>
    <source>
        <strain evidence="3">A5X3R13</strain>
    </source>
</reference>
<dbReference type="GO" id="GO:0030170">
    <property type="term" value="F:pyridoxal phosphate binding"/>
    <property type="evidence" value="ECO:0007669"/>
    <property type="project" value="InterPro"/>
</dbReference>
<dbReference type="PROSITE" id="PS00105">
    <property type="entry name" value="AA_TRANSFER_CLASS_1"/>
    <property type="match status" value="1"/>
</dbReference>
<name>A0AA46YM23_9ACTN</name>